<feature type="binding site" evidence="7">
    <location>
        <position position="32"/>
    </location>
    <ligand>
        <name>S-adenosyl-L-methionine</name>
        <dbReference type="ChEBI" id="CHEBI:59789"/>
    </ligand>
</feature>
<dbReference type="SUPFAM" id="SSF53335">
    <property type="entry name" value="S-adenosyl-L-methionine-dependent methyltransferases"/>
    <property type="match status" value="1"/>
</dbReference>
<reference evidence="9 10" key="1">
    <citation type="submission" date="2018-06" db="EMBL/GenBank/DDBJ databases">
        <title>Freshwater and sediment microbial communities from various areas in North America, analyzing microbe dynamics in response to fracking.</title>
        <authorList>
            <person name="Lamendella R."/>
        </authorList>
    </citation>
    <scope>NUCLEOTIDE SEQUENCE [LARGE SCALE GENOMIC DNA]</scope>
    <source>
        <strain evidence="9 10">3b_TX</strain>
    </source>
</reference>
<dbReference type="Gene3D" id="1.10.1020.10">
    <property type="entry name" value="Adenine-specific Methyltransferase, Domain 2"/>
    <property type="match status" value="1"/>
</dbReference>
<feature type="binding site" evidence="7">
    <location>
        <position position="197"/>
    </location>
    <ligand>
        <name>S-adenosyl-L-methionine</name>
        <dbReference type="ChEBI" id="CHEBI:59789"/>
    </ligand>
</feature>
<dbReference type="EMBL" id="QNSB01000001">
    <property type="protein sequence ID" value="RBP74791.1"/>
    <property type="molecule type" value="Genomic_DNA"/>
</dbReference>
<keyword evidence="3 8" id="KW-0489">Methyltransferase</keyword>
<comment type="similarity">
    <text evidence="1 8">Belongs to the N(4)/N(6)-methyltransferase family.</text>
</comment>
<dbReference type="PANTHER" id="PTHR30481">
    <property type="entry name" value="DNA ADENINE METHYLASE"/>
    <property type="match status" value="1"/>
</dbReference>
<dbReference type="GO" id="GO:0009307">
    <property type="term" value="P:DNA restriction-modification system"/>
    <property type="evidence" value="ECO:0007669"/>
    <property type="project" value="InterPro"/>
</dbReference>
<dbReference type="InterPro" id="IPR029063">
    <property type="entry name" value="SAM-dependent_MTases_sf"/>
</dbReference>
<dbReference type="InterPro" id="IPR002052">
    <property type="entry name" value="DNA_methylase_N6_adenine_CS"/>
</dbReference>
<dbReference type="GO" id="GO:0032259">
    <property type="term" value="P:methylation"/>
    <property type="evidence" value="ECO:0007669"/>
    <property type="project" value="UniProtKB-KW"/>
</dbReference>
<dbReference type="Proteomes" id="UP000253509">
    <property type="component" value="Unassembled WGS sequence"/>
</dbReference>
<dbReference type="GO" id="GO:0043565">
    <property type="term" value="F:sequence-specific DNA binding"/>
    <property type="evidence" value="ECO:0007669"/>
    <property type="project" value="TreeGrafter"/>
</dbReference>
<evidence type="ECO:0000256" key="2">
    <source>
        <dbReference type="ARBA" id="ARBA00011900"/>
    </source>
</evidence>
<dbReference type="NCBIfam" id="TIGR00571">
    <property type="entry name" value="dam"/>
    <property type="match status" value="1"/>
</dbReference>
<dbReference type="PROSITE" id="PS00092">
    <property type="entry name" value="N6_MTASE"/>
    <property type="match status" value="1"/>
</dbReference>
<keyword evidence="4 8" id="KW-0808">Transferase</keyword>
<evidence type="ECO:0000313" key="9">
    <source>
        <dbReference type="EMBL" id="RBP74791.1"/>
    </source>
</evidence>
<name>A0A366IR17_9MICO</name>
<evidence type="ECO:0000256" key="4">
    <source>
        <dbReference type="ARBA" id="ARBA00022679"/>
    </source>
</evidence>
<evidence type="ECO:0000256" key="1">
    <source>
        <dbReference type="ARBA" id="ARBA00006594"/>
    </source>
</evidence>
<evidence type="ECO:0000256" key="3">
    <source>
        <dbReference type="ARBA" id="ARBA00022603"/>
    </source>
</evidence>
<evidence type="ECO:0000256" key="8">
    <source>
        <dbReference type="RuleBase" id="RU361257"/>
    </source>
</evidence>
<evidence type="ECO:0000256" key="6">
    <source>
        <dbReference type="ARBA" id="ARBA00047942"/>
    </source>
</evidence>
<proteinExistence type="inferred from homology"/>
<dbReference type="AlphaFoldDB" id="A0A366IR17"/>
<dbReference type="InterPro" id="IPR012327">
    <property type="entry name" value="MeTrfase_D12"/>
</dbReference>
<dbReference type="PRINTS" id="PR00505">
    <property type="entry name" value="D12N6MTFRASE"/>
</dbReference>
<protein>
    <recommendedName>
        <fullName evidence="2 8">Site-specific DNA-methyltransferase (adenine-specific)</fullName>
        <ecNumber evidence="2 8">2.1.1.72</ecNumber>
    </recommendedName>
</protein>
<accession>A0A366IR17</accession>
<keyword evidence="10" id="KW-1185">Reference proteome</keyword>
<dbReference type="Pfam" id="PF02086">
    <property type="entry name" value="MethyltransfD12"/>
    <property type="match status" value="1"/>
</dbReference>
<dbReference type="GO" id="GO:1904047">
    <property type="term" value="F:S-adenosyl-L-methionine binding"/>
    <property type="evidence" value="ECO:0007669"/>
    <property type="project" value="TreeGrafter"/>
</dbReference>
<feature type="binding site" evidence="7">
    <location>
        <position position="28"/>
    </location>
    <ligand>
        <name>S-adenosyl-L-methionine</name>
        <dbReference type="ChEBI" id="CHEBI:59789"/>
    </ligand>
</feature>
<sequence length="289" mass="32224">MTETCTSDVAIAGRAAPDTNHRSPFLRWAGGKRWLVPQIQTLLGDETIARYHEPFLGGGSVFFGIAPPVMSFLSDLNEELINVYKEVRDQPETLAELIRTYPNTSEAYYEVRASEPVTAIEQAARFIYLNHTSFNGIFRVNLKGKYNVPYGHRKYVKLPTRADLQAASRRLQSAELTSCSFEQTISQVQSGDVVFLDPPYTVAHNQNGFIKYNQHLFSFDDQRKLASVIESIATAGAKFILTNAAHSSVYELFAPLGRTLTITRPSLIGGKNASRGRIEELLFTNIGVK</sequence>
<dbReference type="InterPro" id="IPR012263">
    <property type="entry name" value="M_m6A_EcoRV"/>
</dbReference>
<evidence type="ECO:0000256" key="5">
    <source>
        <dbReference type="ARBA" id="ARBA00022691"/>
    </source>
</evidence>
<dbReference type="GO" id="GO:0006298">
    <property type="term" value="P:mismatch repair"/>
    <property type="evidence" value="ECO:0007669"/>
    <property type="project" value="TreeGrafter"/>
</dbReference>
<dbReference type="RefSeq" id="WP_113902820.1">
    <property type="nucleotide sequence ID" value="NZ_QNSB01000001.1"/>
</dbReference>
<gene>
    <name evidence="9" type="ORF">DFO65_101517</name>
</gene>
<keyword evidence="5 8" id="KW-0949">S-adenosyl-L-methionine</keyword>
<dbReference type="EC" id="2.1.1.72" evidence="2 8"/>
<dbReference type="Gene3D" id="3.40.50.150">
    <property type="entry name" value="Vaccinia Virus protein VP39"/>
    <property type="match status" value="1"/>
</dbReference>
<feature type="binding site" evidence="7">
    <location>
        <position position="75"/>
    </location>
    <ligand>
        <name>S-adenosyl-L-methionine</name>
        <dbReference type="ChEBI" id="CHEBI:59789"/>
    </ligand>
</feature>
<dbReference type="GO" id="GO:0009007">
    <property type="term" value="F:site-specific DNA-methyltransferase (adenine-specific) activity"/>
    <property type="evidence" value="ECO:0007669"/>
    <property type="project" value="UniProtKB-UniRule"/>
</dbReference>
<comment type="caution">
    <text evidence="9">The sequence shown here is derived from an EMBL/GenBank/DDBJ whole genome shotgun (WGS) entry which is preliminary data.</text>
</comment>
<dbReference type="PIRSF" id="PIRSF000398">
    <property type="entry name" value="M_m6A_EcoRV"/>
    <property type="match status" value="1"/>
</dbReference>
<comment type="catalytic activity">
    <reaction evidence="6 8">
        <text>a 2'-deoxyadenosine in DNA + S-adenosyl-L-methionine = an N(6)-methyl-2'-deoxyadenosine in DNA + S-adenosyl-L-homocysteine + H(+)</text>
        <dbReference type="Rhea" id="RHEA:15197"/>
        <dbReference type="Rhea" id="RHEA-COMP:12418"/>
        <dbReference type="Rhea" id="RHEA-COMP:12419"/>
        <dbReference type="ChEBI" id="CHEBI:15378"/>
        <dbReference type="ChEBI" id="CHEBI:57856"/>
        <dbReference type="ChEBI" id="CHEBI:59789"/>
        <dbReference type="ChEBI" id="CHEBI:90615"/>
        <dbReference type="ChEBI" id="CHEBI:90616"/>
        <dbReference type="EC" id="2.1.1.72"/>
    </reaction>
</comment>
<dbReference type="InterPro" id="IPR023095">
    <property type="entry name" value="Ade_MeTrfase_dom_2"/>
</dbReference>
<organism evidence="9 10">
    <name type="scientific">Brevibacterium celere</name>
    <dbReference type="NCBI Taxonomy" id="225845"/>
    <lineage>
        <taxon>Bacteria</taxon>
        <taxon>Bacillati</taxon>
        <taxon>Actinomycetota</taxon>
        <taxon>Actinomycetes</taxon>
        <taxon>Micrococcales</taxon>
        <taxon>Brevibacteriaceae</taxon>
        <taxon>Brevibacterium</taxon>
    </lineage>
</organism>
<evidence type="ECO:0000256" key="7">
    <source>
        <dbReference type="PIRSR" id="PIRSR000398-1"/>
    </source>
</evidence>
<dbReference type="PANTHER" id="PTHR30481:SF3">
    <property type="entry name" value="DNA ADENINE METHYLASE"/>
    <property type="match status" value="1"/>
</dbReference>
<evidence type="ECO:0000313" key="10">
    <source>
        <dbReference type="Proteomes" id="UP000253509"/>
    </source>
</evidence>